<organism evidence="2 3">
    <name type="scientific">Parvularcula mediterranea</name>
    <dbReference type="NCBI Taxonomy" id="2732508"/>
    <lineage>
        <taxon>Bacteria</taxon>
        <taxon>Pseudomonadati</taxon>
        <taxon>Pseudomonadota</taxon>
        <taxon>Alphaproteobacteria</taxon>
        <taxon>Parvularculales</taxon>
        <taxon>Parvularculaceae</taxon>
        <taxon>Parvularcula</taxon>
    </lineage>
</organism>
<reference evidence="2 3" key="1">
    <citation type="submission" date="2020-05" db="EMBL/GenBank/DDBJ databases">
        <title>Parvularcula mediterraneae sp. nov., isolated from polypropylene straw from shallow seawater of the seashore of Laganas in Zakynthos island, Greece.</title>
        <authorList>
            <person name="Szabo I."/>
            <person name="Al-Omari J."/>
            <person name="Rado J."/>
            <person name="Szerdahelyi G.S."/>
        </authorList>
    </citation>
    <scope>NUCLEOTIDE SEQUENCE [LARGE SCALE GENOMIC DNA]</scope>
    <source>
        <strain evidence="2 3">ZS-1/3</strain>
    </source>
</reference>
<dbReference type="Pfam" id="PF09834">
    <property type="entry name" value="DUF2061"/>
    <property type="match status" value="1"/>
</dbReference>
<protein>
    <submittedName>
        <fullName evidence="2">DUF2061 domain-containing protein</fullName>
    </submittedName>
</protein>
<proteinExistence type="predicted"/>
<dbReference type="RefSeq" id="WP_173199625.1">
    <property type="nucleotide sequence ID" value="NZ_JABFCX010000003.1"/>
</dbReference>
<evidence type="ECO:0000313" key="2">
    <source>
        <dbReference type="EMBL" id="NNU16811.1"/>
    </source>
</evidence>
<name>A0A7Y3RNG6_9PROT</name>
<sequence>MRTAAKTATYSVMHFAVAFTVAFSLTGSWKAAAAIGLIEPLIQTAAYLVHEKAWSCVPFRSYPQRAPDPA</sequence>
<keyword evidence="3" id="KW-1185">Reference proteome</keyword>
<gene>
    <name evidence="2" type="ORF">HK107_10825</name>
</gene>
<dbReference type="Proteomes" id="UP000536835">
    <property type="component" value="Unassembled WGS sequence"/>
</dbReference>
<dbReference type="InterPro" id="IPR018638">
    <property type="entry name" value="DUF2061_membrane"/>
</dbReference>
<feature type="domain" description="DUF2061" evidence="1">
    <location>
        <begin position="5"/>
        <end position="55"/>
    </location>
</feature>
<evidence type="ECO:0000313" key="3">
    <source>
        <dbReference type="Proteomes" id="UP000536835"/>
    </source>
</evidence>
<accession>A0A7Y3RNG6</accession>
<evidence type="ECO:0000259" key="1">
    <source>
        <dbReference type="Pfam" id="PF09834"/>
    </source>
</evidence>
<dbReference type="AlphaFoldDB" id="A0A7Y3RNG6"/>
<comment type="caution">
    <text evidence="2">The sequence shown here is derived from an EMBL/GenBank/DDBJ whole genome shotgun (WGS) entry which is preliminary data.</text>
</comment>
<dbReference type="EMBL" id="JABFCX010000003">
    <property type="protein sequence ID" value="NNU16811.1"/>
    <property type="molecule type" value="Genomic_DNA"/>
</dbReference>